<protein>
    <submittedName>
        <fullName evidence="5">Beta-N-acetylglucosaminidase domain-containing protein</fullName>
    </submittedName>
</protein>
<gene>
    <name evidence="5" type="ORF">GCM10023095_04440</name>
</gene>
<evidence type="ECO:0000259" key="4">
    <source>
        <dbReference type="PROSITE" id="PS52009"/>
    </source>
</evidence>
<accession>A0ABP8PZ35</accession>
<evidence type="ECO:0000313" key="5">
    <source>
        <dbReference type="EMBL" id="GAA4493744.1"/>
    </source>
</evidence>
<keyword evidence="6" id="KW-1185">Reference proteome</keyword>
<feature type="active site" description="Proton donor" evidence="3">
    <location>
        <position position="120"/>
    </location>
</feature>
<feature type="domain" description="GH84" evidence="4">
    <location>
        <begin position="5"/>
        <end position="277"/>
    </location>
</feature>
<evidence type="ECO:0000256" key="1">
    <source>
        <dbReference type="ARBA" id="ARBA00022801"/>
    </source>
</evidence>
<dbReference type="PANTHER" id="PTHR13170:SF16">
    <property type="entry name" value="PROTEIN O-GLCNACASE"/>
    <property type="match status" value="1"/>
</dbReference>
<dbReference type="PROSITE" id="PS52009">
    <property type="entry name" value="GH84"/>
    <property type="match status" value="1"/>
</dbReference>
<organism evidence="5 6">
    <name type="scientific">Pseudaeromonas paramecii</name>
    <dbReference type="NCBI Taxonomy" id="2138166"/>
    <lineage>
        <taxon>Bacteria</taxon>
        <taxon>Pseudomonadati</taxon>
        <taxon>Pseudomonadota</taxon>
        <taxon>Gammaproteobacteria</taxon>
        <taxon>Aeromonadales</taxon>
        <taxon>Aeromonadaceae</taxon>
        <taxon>Pseudaeromonas</taxon>
    </lineage>
</organism>
<evidence type="ECO:0000256" key="3">
    <source>
        <dbReference type="PROSITE-ProRule" id="PRU01353"/>
    </source>
</evidence>
<comment type="similarity">
    <text evidence="3">Belongs to the glycosyl hydrolase 84 family.</text>
</comment>
<dbReference type="Gene3D" id="3.20.20.80">
    <property type="entry name" value="Glycosidases"/>
    <property type="match status" value="1"/>
</dbReference>
<keyword evidence="1 3" id="KW-0378">Hydrolase</keyword>
<dbReference type="Pfam" id="PF07555">
    <property type="entry name" value="NAGidase"/>
    <property type="match status" value="1"/>
</dbReference>
<dbReference type="PANTHER" id="PTHR13170">
    <property type="entry name" value="O-GLCNACASE"/>
    <property type="match status" value="1"/>
</dbReference>
<keyword evidence="2 3" id="KW-0326">Glycosidase</keyword>
<name>A0ABP8PZ35_9GAMM</name>
<reference evidence="6" key="1">
    <citation type="journal article" date="2019" name="Int. J. Syst. Evol. Microbiol.">
        <title>The Global Catalogue of Microorganisms (GCM) 10K type strain sequencing project: providing services to taxonomists for standard genome sequencing and annotation.</title>
        <authorList>
            <consortium name="The Broad Institute Genomics Platform"/>
            <consortium name="The Broad Institute Genome Sequencing Center for Infectious Disease"/>
            <person name="Wu L."/>
            <person name="Ma J."/>
        </authorList>
    </citation>
    <scope>NUCLEOTIDE SEQUENCE [LARGE SCALE GENOMIC DNA]</scope>
    <source>
        <strain evidence="6">JCM 32226</strain>
    </source>
</reference>
<comment type="caution">
    <text evidence="5">The sequence shown here is derived from an EMBL/GenBank/DDBJ whole genome shotgun (WGS) entry which is preliminary data.</text>
</comment>
<dbReference type="EMBL" id="BAABFC010000001">
    <property type="protein sequence ID" value="GAA4493744.1"/>
    <property type="molecule type" value="Genomic_DNA"/>
</dbReference>
<dbReference type="RefSeq" id="WP_345009618.1">
    <property type="nucleotide sequence ID" value="NZ_BAABFC010000001.1"/>
</dbReference>
<evidence type="ECO:0000256" key="2">
    <source>
        <dbReference type="ARBA" id="ARBA00023295"/>
    </source>
</evidence>
<dbReference type="SUPFAM" id="SSF51445">
    <property type="entry name" value="(Trans)glycosidases"/>
    <property type="match status" value="1"/>
</dbReference>
<evidence type="ECO:0000313" key="6">
    <source>
        <dbReference type="Proteomes" id="UP001501321"/>
    </source>
</evidence>
<sequence length="362" mass="40385">MTQTPPLGLIEGFFGKGWQWPDRLAYPAWLKAHGYDFYLYAPKEDACLRRRWQQEWDPATLAQLQALRQACRQAGIAFGIGLTPMAAHHDYAASRPRLLARVRQIEAALAPDIFALLFDDMPSDTPQLAQLQIAMAHDVAAVSAAQRFILCPSFYSTDPILEKVFGAMPAHYWHTLGQGLDRRFDLFWTGPKVCSTDYPLDHLSWVTDQLGRRPFLWDNYPVNDGKKASDYLYLAPFSGRGQAQAPYLAGHAVNPMKQPTLSRLPLATLPMAYADANYCAAEAFLPAARDCVTAGLAEQLAQDLPLLAEVGLPDLTPPQRQTLQGHYRPWLDCADEASRRCARELLSWLDGGYCFDPACLTG</sequence>
<dbReference type="InterPro" id="IPR017853">
    <property type="entry name" value="GH"/>
</dbReference>
<dbReference type="InterPro" id="IPR011496">
    <property type="entry name" value="O-GlcNAcase_cat"/>
</dbReference>
<dbReference type="InterPro" id="IPR051822">
    <property type="entry name" value="Glycosyl_Hydrolase_84"/>
</dbReference>
<dbReference type="Proteomes" id="UP001501321">
    <property type="component" value="Unassembled WGS sequence"/>
</dbReference>
<proteinExistence type="inferred from homology"/>